<feature type="domain" description="Pyrrolo-quinoline quinone repeat" evidence="6">
    <location>
        <begin position="80"/>
        <end position="309"/>
    </location>
</feature>
<keyword evidence="4" id="KW-0564">Palmitate</keyword>
<organism evidence="7 8">
    <name type="scientific">Bordetella genomosp. 10</name>
    <dbReference type="NCBI Taxonomy" id="1416804"/>
    <lineage>
        <taxon>Bacteria</taxon>
        <taxon>Pseudomonadati</taxon>
        <taxon>Pseudomonadota</taxon>
        <taxon>Betaproteobacteria</taxon>
        <taxon>Burkholderiales</taxon>
        <taxon>Alcaligenaceae</taxon>
        <taxon>Bordetella</taxon>
    </lineage>
</organism>
<dbReference type="RefSeq" id="WP_094854657.1">
    <property type="nucleotide sequence ID" value="NZ_NEVM01000005.1"/>
</dbReference>
<feature type="chain" id="PRO_5013413424" description="Outer membrane protein assembly factor BamB" evidence="5">
    <location>
        <begin position="24"/>
        <end position="384"/>
    </location>
</feature>
<dbReference type="GO" id="GO:0051205">
    <property type="term" value="P:protein insertion into membrane"/>
    <property type="evidence" value="ECO:0007669"/>
    <property type="project" value="UniProtKB-UniRule"/>
</dbReference>
<dbReference type="EMBL" id="NEVM01000005">
    <property type="protein sequence ID" value="OZI30223.1"/>
    <property type="molecule type" value="Genomic_DNA"/>
</dbReference>
<dbReference type="PANTHER" id="PTHR34512:SF30">
    <property type="entry name" value="OUTER MEMBRANE PROTEIN ASSEMBLY FACTOR BAMB"/>
    <property type="match status" value="1"/>
</dbReference>
<dbReference type="InterPro" id="IPR018391">
    <property type="entry name" value="PQQ_b-propeller_rpt"/>
</dbReference>
<evidence type="ECO:0000259" key="6">
    <source>
        <dbReference type="Pfam" id="PF13360"/>
    </source>
</evidence>
<dbReference type="Gene3D" id="2.130.10.10">
    <property type="entry name" value="YVTN repeat-like/Quinoprotein amine dehydrogenase"/>
    <property type="match status" value="1"/>
</dbReference>
<evidence type="ECO:0000256" key="3">
    <source>
        <dbReference type="ARBA" id="ARBA00023237"/>
    </source>
</evidence>
<sequence length="384" mass="39781">MSKPVIRRSFALAACMAAAVALSACSLFSKDDKRYDPAPLTEYKAGMSVHQAWSVSVGSGGGLGFLPTVVGDAVYAATPNGKVGKYDLLSGRAVWTASTDDLSAGAGSDGGTTVVATPSGQVIAFDDSGKVKWKAQATSEVNIPPVVGNGVAVVRSSDYRIQAFDVNSGDRVWSVQRPGPALALRSNAQMVIAQGLVLTGLPGGKMMAINVSTGDVQWEGTVATPKGGSDLERLTDVVGAPKLLGPLMCAVAYQGRVVCFDVSQGGRPVWTKDFSSSVGLALDDHGVYVPDQNSLLYGFDVRNGQQLWKLDALKNRRLTAPAVIGSAVAVGDYDGYVHFVSRDNGQLLARISVGGGAVVSPLTTTTQGVLAQTGNGNLVMLSTN</sequence>
<keyword evidence="8" id="KW-1185">Reference proteome</keyword>
<gene>
    <name evidence="4" type="primary">bamB</name>
    <name evidence="7" type="ORF">CAL29_19390</name>
</gene>
<feature type="signal peptide" evidence="5">
    <location>
        <begin position="1"/>
        <end position="23"/>
    </location>
</feature>
<comment type="subcellular location">
    <subcellularLocation>
        <location evidence="4">Cell outer membrane</location>
        <topology evidence="4">Lipid-anchor</topology>
    </subcellularLocation>
</comment>
<evidence type="ECO:0000256" key="5">
    <source>
        <dbReference type="SAM" id="SignalP"/>
    </source>
</evidence>
<dbReference type="NCBIfam" id="TIGR03300">
    <property type="entry name" value="assembly_YfgL"/>
    <property type="match status" value="1"/>
</dbReference>
<dbReference type="Pfam" id="PF13360">
    <property type="entry name" value="PQQ_2"/>
    <property type="match status" value="1"/>
</dbReference>
<dbReference type="InterPro" id="IPR002372">
    <property type="entry name" value="PQQ_rpt_dom"/>
</dbReference>
<dbReference type="InterPro" id="IPR017687">
    <property type="entry name" value="BamB"/>
</dbReference>
<proteinExistence type="inferred from homology"/>
<evidence type="ECO:0000256" key="1">
    <source>
        <dbReference type="ARBA" id="ARBA00022729"/>
    </source>
</evidence>
<name>A0A261S140_9BORD</name>
<accession>A0A261S140</accession>
<evidence type="ECO:0000256" key="4">
    <source>
        <dbReference type="HAMAP-Rule" id="MF_00923"/>
    </source>
</evidence>
<keyword evidence="1 4" id="KW-0732">Signal</keyword>
<dbReference type="HAMAP" id="MF_00923">
    <property type="entry name" value="OM_assembly_BamB"/>
    <property type="match status" value="1"/>
</dbReference>
<reference evidence="8" key="1">
    <citation type="submission" date="2017-05" db="EMBL/GenBank/DDBJ databases">
        <title>Complete and WGS of Bordetella genogroups.</title>
        <authorList>
            <person name="Spilker T."/>
            <person name="Lipuma J."/>
        </authorList>
    </citation>
    <scope>NUCLEOTIDE SEQUENCE [LARGE SCALE GENOMIC DNA]</scope>
    <source>
        <strain evidence="8">AU16122</strain>
    </source>
</reference>
<comment type="similarity">
    <text evidence="4">Belongs to the BamB family.</text>
</comment>
<keyword evidence="3 4" id="KW-0998">Cell outer membrane</keyword>
<dbReference type="InterPro" id="IPR011047">
    <property type="entry name" value="Quinoprotein_ADH-like_sf"/>
</dbReference>
<dbReference type="GO" id="GO:0043165">
    <property type="term" value="P:Gram-negative-bacterium-type cell outer membrane assembly"/>
    <property type="evidence" value="ECO:0007669"/>
    <property type="project" value="UniProtKB-UniRule"/>
</dbReference>
<keyword evidence="4" id="KW-0449">Lipoprotein</keyword>
<dbReference type="GO" id="GO:0009279">
    <property type="term" value="C:cell outer membrane"/>
    <property type="evidence" value="ECO:0007669"/>
    <property type="project" value="UniProtKB-SubCell"/>
</dbReference>
<evidence type="ECO:0000256" key="2">
    <source>
        <dbReference type="ARBA" id="ARBA00023136"/>
    </source>
</evidence>
<comment type="subunit">
    <text evidence="4">Part of the Bam complex.</text>
</comment>
<dbReference type="AlphaFoldDB" id="A0A261S140"/>
<dbReference type="Proteomes" id="UP000216020">
    <property type="component" value="Unassembled WGS sequence"/>
</dbReference>
<dbReference type="OrthoDB" id="5173551at2"/>
<comment type="caution">
    <text evidence="7">The sequence shown here is derived from an EMBL/GenBank/DDBJ whole genome shotgun (WGS) entry which is preliminary data.</text>
</comment>
<dbReference type="InterPro" id="IPR015943">
    <property type="entry name" value="WD40/YVTN_repeat-like_dom_sf"/>
</dbReference>
<evidence type="ECO:0000313" key="8">
    <source>
        <dbReference type="Proteomes" id="UP000216020"/>
    </source>
</evidence>
<protein>
    <recommendedName>
        <fullName evidence="4">Outer membrane protein assembly factor BamB</fullName>
    </recommendedName>
</protein>
<keyword evidence="2 4" id="KW-0472">Membrane</keyword>
<dbReference type="SMART" id="SM00564">
    <property type="entry name" value="PQQ"/>
    <property type="match status" value="6"/>
</dbReference>
<comment type="function">
    <text evidence="4">Part of the outer membrane protein assembly complex, which is involved in assembly and insertion of beta-barrel proteins into the outer membrane.</text>
</comment>
<dbReference type="PANTHER" id="PTHR34512">
    <property type="entry name" value="CELL SURFACE PROTEIN"/>
    <property type="match status" value="1"/>
</dbReference>
<dbReference type="SUPFAM" id="SSF50998">
    <property type="entry name" value="Quinoprotein alcohol dehydrogenase-like"/>
    <property type="match status" value="1"/>
</dbReference>
<evidence type="ECO:0000313" key="7">
    <source>
        <dbReference type="EMBL" id="OZI30223.1"/>
    </source>
</evidence>
<dbReference type="PROSITE" id="PS51257">
    <property type="entry name" value="PROKAR_LIPOPROTEIN"/>
    <property type="match status" value="1"/>
</dbReference>